<comment type="caution">
    <text evidence="1">The sequence shown here is derived from an EMBL/GenBank/DDBJ whole genome shotgun (WGS) entry which is preliminary data.</text>
</comment>
<dbReference type="Gene3D" id="3.20.10.10">
    <property type="entry name" value="D-amino Acid Aminotransferase, subunit A, domain 2"/>
    <property type="match status" value="1"/>
</dbReference>
<dbReference type="InterPro" id="IPR036038">
    <property type="entry name" value="Aminotransferase-like"/>
</dbReference>
<name>A0ABS5BY35_9BACT</name>
<dbReference type="InterPro" id="IPR043132">
    <property type="entry name" value="BCAT-like_C"/>
</dbReference>
<sequence length="322" mass="34483">MIASLAYLNGRLLPFTEAALPLHDAGFVSGATIVDNARTFRHKLFRWPDHLARFRRDCAACFVPLDATDEHLTATAEELVAHNAKLLPPGSELQLVTFATPGPLGFYLGEANSGPPTLGMVTYSLPFARYRRFFTEGVTLAVAGTQSSDPADLLPPRVKHRSRLFWHIADKTLNDPTNRFHAPGAVPVVLDHAGTADTAIGCVLAVIDDTVVHPAADRVQDSISAKVIADLCAVTGLNYRTDALDFRQLCEPSQNGGSAIVPRVSELLLAGTGFCVAGVKRVACAGHARDYTWPGPVCGKLLAAWSDLVDMDIAKQFTGAGD</sequence>
<reference evidence="1 2" key="1">
    <citation type="submission" date="2021-04" db="EMBL/GenBank/DDBJ databases">
        <authorList>
            <person name="Ivanova A."/>
        </authorList>
    </citation>
    <scope>NUCLEOTIDE SEQUENCE [LARGE SCALE GENOMIC DNA]</scope>
    <source>
        <strain evidence="1 2">G18</strain>
    </source>
</reference>
<dbReference type="InterPro" id="IPR043131">
    <property type="entry name" value="BCAT-like_N"/>
</dbReference>
<dbReference type="EMBL" id="JAGKQQ010000001">
    <property type="protein sequence ID" value="MBP3958641.1"/>
    <property type="molecule type" value="Genomic_DNA"/>
</dbReference>
<dbReference type="GO" id="GO:0008483">
    <property type="term" value="F:transaminase activity"/>
    <property type="evidence" value="ECO:0007669"/>
    <property type="project" value="UniProtKB-KW"/>
</dbReference>
<proteinExistence type="predicted"/>
<dbReference type="Pfam" id="PF01063">
    <property type="entry name" value="Aminotran_4"/>
    <property type="match status" value="1"/>
</dbReference>
<evidence type="ECO:0000313" key="1">
    <source>
        <dbReference type="EMBL" id="MBP3958641.1"/>
    </source>
</evidence>
<dbReference type="RefSeq" id="WP_210658815.1">
    <property type="nucleotide sequence ID" value="NZ_JAGKQQ010000001.1"/>
</dbReference>
<keyword evidence="2" id="KW-1185">Reference proteome</keyword>
<accession>A0ABS5BY35</accession>
<dbReference type="Proteomes" id="UP000676565">
    <property type="component" value="Unassembled WGS sequence"/>
</dbReference>
<organism evidence="1 2">
    <name type="scientific">Gemmata palustris</name>
    <dbReference type="NCBI Taxonomy" id="2822762"/>
    <lineage>
        <taxon>Bacteria</taxon>
        <taxon>Pseudomonadati</taxon>
        <taxon>Planctomycetota</taxon>
        <taxon>Planctomycetia</taxon>
        <taxon>Gemmatales</taxon>
        <taxon>Gemmataceae</taxon>
        <taxon>Gemmata</taxon>
    </lineage>
</organism>
<dbReference type="Gene3D" id="3.30.470.10">
    <property type="match status" value="1"/>
</dbReference>
<evidence type="ECO:0000313" key="2">
    <source>
        <dbReference type="Proteomes" id="UP000676565"/>
    </source>
</evidence>
<dbReference type="InterPro" id="IPR001544">
    <property type="entry name" value="Aminotrans_IV"/>
</dbReference>
<gene>
    <name evidence="1" type="ORF">J8F10_25625</name>
</gene>
<dbReference type="SUPFAM" id="SSF56752">
    <property type="entry name" value="D-aminoacid aminotransferase-like PLP-dependent enzymes"/>
    <property type="match status" value="1"/>
</dbReference>
<keyword evidence="1" id="KW-0032">Aminotransferase</keyword>
<keyword evidence="1" id="KW-0808">Transferase</keyword>
<protein>
    <submittedName>
        <fullName evidence="1">Aminotransferase class IV</fullName>
    </submittedName>
</protein>